<evidence type="ECO:0000313" key="1">
    <source>
        <dbReference type="EMBL" id="GAG04641.1"/>
    </source>
</evidence>
<evidence type="ECO:0008006" key="2">
    <source>
        <dbReference type="Google" id="ProtNLM"/>
    </source>
</evidence>
<proteinExistence type="predicted"/>
<organism evidence="1">
    <name type="scientific">marine sediment metagenome</name>
    <dbReference type="NCBI Taxonomy" id="412755"/>
    <lineage>
        <taxon>unclassified sequences</taxon>
        <taxon>metagenomes</taxon>
        <taxon>ecological metagenomes</taxon>
    </lineage>
</organism>
<name>X0VVS9_9ZZZZ</name>
<dbReference type="EMBL" id="BARS01028111">
    <property type="protein sequence ID" value="GAG04641.1"/>
    <property type="molecule type" value="Genomic_DNA"/>
</dbReference>
<dbReference type="AlphaFoldDB" id="X0VVS9"/>
<accession>X0VVS9</accession>
<dbReference type="InterPro" id="IPR036047">
    <property type="entry name" value="F-box-like_dom_sf"/>
</dbReference>
<dbReference type="SUPFAM" id="SSF81383">
    <property type="entry name" value="F-box domain"/>
    <property type="match status" value="1"/>
</dbReference>
<gene>
    <name evidence="1" type="ORF">S01H1_44090</name>
</gene>
<feature type="non-terminal residue" evidence="1">
    <location>
        <position position="104"/>
    </location>
</feature>
<sequence>MITSWFQAITNPFKRFRGSQAEGAEGLGPPIKISFDSLAHIFSYITSSDDIKSLRLVDKTFNSASQHAAYWRLIHLRNNYPNKADNLEESFFINIKEEMLSNLT</sequence>
<protein>
    <recommendedName>
        <fullName evidence="2">F-box domain-containing protein</fullName>
    </recommendedName>
</protein>
<comment type="caution">
    <text evidence="1">The sequence shown here is derived from an EMBL/GenBank/DDBJ whole genome shotgun (WGS) entry which is preliminary data.</text>
</comment>
<reference evidence="1" key="1">
    <citation type="journal article" date="2014" name="Front. Microbiol.">
        <title>High frequency of phylogenetically diverse reductive dehalogenase-homologous genes in deep subseafloor sedimentary metagenomes.</title>
        <authorList>
            <person name="Kawai M."/>
            <person name="Futagami T."/>
            <person name="Toyoda A."/>
            <person name="Takaki Y."/>
            <person name="Nishi S."/>
            <person name="Hori S."/>
            <person name="Arai W."/>
            <person name="Tsubouchi T."/>
            <person name="Morono Y."/>
            <person name="Uchiyama I."/>
            <person name="Ito T."/>
            <person name="Fujiyama A."/>
            <person name="Inagaki F."/>
            <person name="Takami H."/>
        </authorList>
    </citation>
    <scope>NUCLEOTIDE SEQUENCE</scope>
    <source>
        <strain evidence="1">Expedition CK06-06</strain>
    </source>
</reference>